<dbReference type="Proteomes" id="UP000295096">
    <property type="component" value="Unassembled WGS sequence"/>
</dbReference>
<evidence type="ECO:0008006" key="4">
    <source>
        <dbReference type="Google" id="ProtNLM"/>
    </source>
</evidence>
<organism evidence="2 3">
    <name type="scientific">Dankookia rubra</name>
    <dbReference type="NCBI Taxonomy" id="1442381"/>
    <lineage>
        <taxon>Bacteria</taxon>
        <taxon>Pseudomonadati</taxon>
        <taxon>Pseudomonadota</taxon>
        <taxon>Alphaproteobacteria</taxon>
        <taxon>Acetobacterales</taxon>
        <taxon>Roseomonadaceae</taxon>
        <taxon>Dankookia</taxon>
    </lineage>
</organism>
<feature type="compositionally biased region" description="Low complexity" evidence="1">
    <location>
        <begin position="30"/>
        <end position="42"/>
    </location>
</feature>
<feature type="region of interest" description="Disordered" evidence="1">
    <location>
        <begin position="1"/>
        <end position="53"/>
    </location>
</feature>
<dbReference type="AlphaFoldDB" id="A0A4R5Q0G9"/>
<name>A0A4R5Q0G9_9PROT</name>
<gene>
    <name evidence="2" type="ORF">E2C06_36415</name>
</gene>
<proteinExistence type="predicted"/>
<comment type="caution">
    <text evidence="2">The sequence shown here is derived from an EMBL/GenBank/DDBJ whole genome shotgun (WGS) entry which is preliminary data.</text>
</comment>
<evidence type="ECO:0000256" key="1">
    <source>
        <dbReference type="SAM" id="MobiDB-lite"/>
    </source>
</evidence>
<sequence>MKQIEDHLAVDGPVGSEGGRSPSALSTGEAPAMVPGATATPATAPPKVGPLAPGQRWSVARKREVVLRLLRGESVELLSLELGVPIFKLEQWRQKADAALDGALKEREAETASTELAAAMQRIGELSMEVELLRTRIGRPGPLARRRSR</sequence>
<accession>A0A4R5Q0G9</accession>
<protein>
    <recommendedName>
        <fullName evidence="4">IS3 family transposase</fullName>
    </recommendedName>
</protein>
<keyword evidence="3" id="KW-1185">Reference proteome</keyword>
<reference evidence="2 3" key="1">
    <citation type="journal article" date="2016" name="J. Microbiol.">
        <title>Dankookia rubra gen. nov., sp. nov., an alphaproteobacterium isolated from sediment of a shallow stream.</title>
        <authorList>
            <person name="Kim W.H."/>
            <person name="Kim D.H."/>
            <person name="Kang K."/>
            <person name="Ahn T.Y."/>
        </authorList>
    </citation>
    <scope>NUCLEOTIDE SEQUENCE [LARGE SCALE GENOMIC DNA]</scope>
    <source>
        <strain evidence="2 3">JCM30602</strain>
    </source>
</reference>
<dbReference type="RefSeq" id="WP_133293377.1">
    <property type="nucleotide sequence ID" value="NZ_SMSJ01000259.1"/>
</dbReference>
<dbReference type="EMBL" id="SMSJ01000259">
    <property type="protein sequence ID" value="TDH56252.1"/>
    <property type="molecule type" value="Genomic_DNA"/>
</dbReference>
<evidence type="ECO:0000313" key="3">
    <source>
        <dbReference type="Proteomes" id="UP000295096"/>
    </source>
</evidence>
<dbReference type="OrthoDB" id="9098110at2"/>
<evidence type="ECO:0000313" key="2">
    <source>
        <dbReference type="EMBL" id="TDH56252.1"/>
    </source>
</evidence>